<feature type="domain" description="Large ribosomal subunit protein eL20" evidence="6">
    <location>
        <begin position="4"/>
        <end position="63"/>
    </location>
</feature>
<dbReference type="GO" id="GO:0070180">
    <property type="term" value="F:large ribosomal subunit rRNA binding"/>
    <property type="evidence" value="ECO:0007669"/>
    <property type="project" value="UniProtKB-UniRule"/>
</dbReference>
<keyword evidence="2 5" id="KW-0694">RNA-binding</keyword>
<accession>A0A6A9QFM7</accession>
<dbReference type="InterPro" id="IPR023573">
    <property type="entry name" value="Ribosomal_eL20_dom"/>
</dbReference>
<dbReference type="InterPro" id="IPR028877">
    <property type="entry name" value="Ribosomal_eL20"/>
</dbReference>
<comment type="caution">
    <text evidence="7">The sequence shown here is derived from an EMBL/GenBank/DDBJ whole genome shotgun (WGS) entry which is preliminary data.</text>
</comment>
<dbReference type="GO" id="GO:0006412">
    <property type="term" value="P:translation"/>
    <property type="evidence" value="ECO:0007669"/>
    <property type="project" value="UniProtKB-UniRule"/>
</dbReference>
<protein>
    <recommendedName>
        <fullName evidence="5">Large ribosomal subunit protein eL20</fullName>
    </recommendedName>
</protein>
<organism evidence="7 8">
    <name type="scientific">Sulfuracidifex metallicus DSM 6482 = JCM 9184</name>
    <dbReference type="NCBI Taxonomy" id="523847"/>
    <lineage>
        <taxon>Archaea</taxon>
        <taxon>Thermoproteota</taxon>
        <taxon>Thermoprotei</taxon>
        <taxon>Sulfolobales</taxon>
        <taxon>Sulfolobaceae</taxon>
        <taxon>Sulfuracidifex</taxon>
    </lineage>
</organism>
<reference evidence="7 8" key="1">
    <citation type="submission" date="2019-10" db="EMBL/GenBank/DDBJ databases">
        <title>Sequencing and Assembly of Multiple Reported Metal-Biooxidizing Members of the Extremely Thermoacidophilic Archaeal Family Sulfolobaceae.</title>
        <authorList>
            <person name="Counts J.A."/>
            <person name="Kelly R.M."/>
        </authorList>
    </citation>
    <scope>NUCLEOTIDE SEQUENCE [LARGE SCALE GENOMIC DNA]</scope>
    <source>
        <strain evidence="7 8">DSM 6482</strain>
    </source>
</reference>
<sequence>MSEVKTFMVRGTALFGESHYPVRQKFTRYVRALNETQAKELIYSSFGSKNKIKRKNIKIEEVKEVDPTTIQDKRMQDLMSLDRITI</sequence>
<name>A0A6A9QFM7_SULME</name>
<keyword evidence="1 5" id="KW-0699">rRNA-binding</keyword>
<gene>
    <name evidence="5" type="primary">rpl18a</name>
    <name evidence="5" type="synonym">rpl20e</name>
    <name evidence="5" type="synonym">rplX</name>
    <name evidence="7" type="ORF">GC250_00815</name>
</gene>
<dbReference type="Gene3D" id="3.10.20.10">
    <property type="match status" value="1"/>
</dbReference>
<dbReference type="AlphaFoldDB" id="A0A6A9QFM7"/>
<dbReference type="SUPFAM" id="SSF160374">
    <property type="entry name" value="RplX-like"/>
    <property type="match status" value="1"/>
</dbReference>
<comment type="subunit">
    <text evidence="5">Part of the 50S ribosomal subunit. Binds 23S rRNA.</text>
</comment>
<dbReference type="RefSeq" id="WP_054837774.1">
    <property type="nucleotide sequence ID" value="NZ_BBBY01000002.1"/>
</dbReference>
<evidence type="ECO:0000313" key="7">
    <source>
        <dbReference type="EMBL" id="MUN28037.1"/>
    </source>
</evidence>
<evidence type="ECO:0000256" key="4">
    <source>
        <dbReference type="ARBA" id="ARBA00023274"/>
    </source>
</evidence>
<dbReference type="NCBIfam" id="NF001981">
    <property type="entry name" value="PRK00773.1-1"/>
    <property type="match status" value="1"/>
</dbReference>
<proteinExistence type="inferred from homology"/>
<dbReference type="OrthoDB" id="191241at2157"/>
<dbReference type="Proteomes" id="UP000470772">
    <property type="component" value="Unassembled WGS sequence"/>
</dbReference>
<evidence type="ECO:0000256" key="2">
    <source>
        <dbReference type="ARBA" id="ARBA00022884"/>
    </source>
</evidence>
<dbReference type="GO" id="GO:0005840">
    <property type="term" value="C:ribosome"/>
    <property type="evidence" value="ECO:0007669"/>
    <property type="project" value="UniProtKB-KW"/>
</dbReference>
<dbReference type="Pfam" id="PF01775">
    <property type="entry name" value="Ribosomal_L18A"/>
    <property type="match status" value="1"/>
</dbReference>
<evidence type="ECO:0000256" key="3">
    <source>
        <dbReference type="ARBA" id="ARBA00022980"/>
    </source>
</evidence>
<evidence type="ECO:0000259" key="6">
    <source>
        <dbReference type="Pfam" id="PF01775"/>
    </source>
</evidence>
<evidence type="ECO:0000313" key="8">
    <source>
        <dbReference type="Proteomes" id="UP000470772"/>
    </source>
</evidence>
<evidence type="ECO:0000256" key="5">
    <source>
        <dbReference type="HAMAP-Rule" id="MF_00273"/>
    </source>
</evidence>
<dbReference type="EMBL" id="WGGD01000005">
    <property type="protein sequence ID" value="MUN28037.1"/>
    <property type="molecule type" value="Genomic_DNA"/>
</dbReference>
<comment type="similarity">
    <text evidence="5">Belongs to the eukaryotic ribosomal protein eL20 family.</text>
</comment>
<dbReference type="GO" id="GO:0003735">
    <property type="term" value="F:structural constituent of ribosome"/>
    <property type="evidence" value="ECO:0007669"/>
    <property type="project" value="InterPro"/>
</dbReference>
<keyword evidence="8" id="KW-1185">Reference proteome</keyword>
<evidence type="ECO:0000256" key="1">
    <source>
        <dbReference type="ARBA" id="ARBA00022730"/>
    </source>
</evidence>
<keyword evidence="3 5" id="KW-0689">Ribosomal protein</keyword>
<dbReference type="HAMAP" id="MF_00273">
    <property type="entry name" value="Ribosomal_eL20"/>
    <property type="match status" value="1"/>
</dbReference>
<dbReference type="GO" id="GO:1990904">
    <property type="term" value="C:ribonucleoprotein complex"/>
    <property type="evidence" value="ECO:0007669"/>
    <property type="project" value="UniProtKB-KW"/>
</dbReference>
<keyword evidence="4 5" id="KW-0687">Ribonucleoprotein</keyword>